<evidence type="ECO:0000313" key="2">
    <source>
        <dbReference type="Proteomes" id="UP000313359"/>
    </source>
</evidence>
<dbReference type="EMBL" id="ML122289">
    <property type="protein sequence ID" value="RPD56263.1"/>
    <property type="molecule type" value="Genomic_DNA"/>
</dbReference>
<organism evidence="1 2">
    <name type="scientific">Lentinus tigrinus ALCF2SS1-6</name>
    <dbReference type="NCBI Taxonomy" id="1328759"/>
    <lineage>
        <taxon>Eukaryota</taxon>
        <taxon>Fungi</taxon>
        <taxon>Dikarya</taxon>
        <taxon>Basidiomycota</taxon>
        <taxon>Agaricomycotina</taxon>
        <taxon>Agaricomycetes</taxon>
        <taxon>Polyporales</taxon>
        <taxon>Polyporaceae</taxon>
        <taxon>Lentinus</taxon>
    </lineage>
</organism>
<name>A0A5C2RYW2_9APHY</name>
<protein>
    <submittedName>
        <fullName evidence="1">Uncharacterized protein</fullName>
    </submittedName>
</protein>
<keyword evidence="2" id="KW-1185">Reference proteome</keyword>
<accession>A0A5C2RYW2</accession>
<proteinExistence type="predicted"/>
<reference evidence="1" key="1">
    <citation type="journal article" date="2018" name="Genome Biol. Evol.">
        <title>Genomics and development of Lentinus tigrinus, a white-rot wood-decaying mushroom with dimorphic fruiting bodies.</title>
        <authorList>
            <person name="Wu B."/>
            <person name="Xu Z."/>
            <person name="Knudson A."/>
            <person name="Carlson A."/>
            <person name="Chen N."/>
            <person name="Kovaka S."/>
            <person name="LaButti K."/>
            <person name="Lipzen A."/>
            <person name="Pennachio C."/>
            <person name="Riley R."/>
            <person name="Schakwitz W."/>
            <person name="Umezawa K."/>
            <person name="Ohm R.A."/>
            <person name="Grigoriev I.V."/>
            <person name="Nagy L.G."/>
            <person name="Gibbons J."/>
            <person name="Hibbett D."/>
        </authorList>
    </citation>
    <scope>NUCLEOTIDE SEQUENCE [LARGE SCALE GENOMIC DNA]</scope>
    <source>
        <strain evidence="1">ALCF2SS1-6</strain>
    </source>
</reference>
<gene>
    <name evidence="1" type="ORF">L227DRAFT_283363</name>
</gene>
<dbReference type="AlphaFoldDB" id="A0A5C2RYW2"/>
<evidence type="ECO:0000313" key="1">
    <source>
        <dbReference type="EMBL" id="RPD56263.1"/>
    </source>
</evidence>
<sequence length="162" mass="18264">MYFHLQKQLLHVCMRYKSRHDGLAWTLSSMRSLHMDPQLLRSSGHRIHTSVSVRTFPRYLQVIAAPRCTSAAWPDQDYVSYVHGLLLNPRFDALLTQGTNPVASRLVRLRPADSTDVHDVRATHGQADTLAYDHRVVITSGLRSRLVILWARVPNSGVQAGG</sequence>
<dbReference type="Proteomes" id="UP000313359">
    <property type="component" value="Unassembled WGS sequence"/>
</dbReference>